<dbReference type="GO" id="GO:0017157">
    <property type="term" value="P:regulation of exocytosis"/>
    <property type="evidence" value="ECO:0007669"/>
    <property type="project" value="TreeGrafter"/>
</dbReference>
<protein>
    <recommendedName>
        <fullName evidence="4 16">Phosphatidylinositol transfer protein SFH5</fullName>
        <shortName evidence="16">PITP SFH5</shortName>
    </recommendedName>
</protein>
<keyword evidence="5 16" id="KW-0813">Transport</keyword>
<evidence type="ECO:0000256" key="11">
    <source>
        <dbReference type="ARBA" id="ARBA00023004"/>
    </source>
</evidence>
<dbReference type="GO" id="GO:0005829">
    <property type="term" value="C:cytosol"/>
    <property type="evidence" value="ECO:0007669"/>
    <property type="project" value="TreeGrafter"/>
</dbReference>
<dbReference type="Gene3D" id="3.40.525.10">
    <property type="entry name" value="CRAL-TRIO lipid binding domain"/>
    <property type="match status" value="1"/>
</dbReference>
<feature type="compositionally biased region" description="Polar residues" evidence="17">
    <location>
        <begin position="58"/>
        <end position="67"/>
    </location>
</feature>
<keyword evidence="10 16" id="KW-0492">Microsome</keyword>
<evidence type="ECO:0000256" key="16">
    <source>
        <dbReference type="RuleBase" id="RU367059"/>
    </source>
</evidence>
<organism evidence="19 20">
    <name type="scientific">Delitschia confertaspora ATCC 74209</name>
    <dbReference type="NCBI Taxonomy" id="1513339"/>
    <lineage>
        <taxon>Eukaryota</taxon>
        <taxon>Fungi</taxon>
        <taxon>Dikarya</taxon>
        <taxon>Ascomycota</taxon>
        <taxon>Pezizomycotina</taxon>
        <taxon>Dothideomycetes</taxon>
        <taxon>Pleosporomycetidae</taxon>
        <taxon>Pleosporales</taxon>
        <taxon>Delitschiaceae</taxon>
        <taxon>Delitschia</taxon>
    </lineage>
</organism>
<gene>
    <name evidence="19" type="ORF">GQ43DRAFT_390152</name>
</gene>
<dbReference type="InterPro" id="IPR001251">
    <property type="entry name" value="CRAL-TRIO_dom"/>
</dbReference>
<evidence type="ECO:0000313" key="20">
    <source>
        <dbReference type="Proteomes" id="UP000799536"/>
    </source>
</evidence>
<keyword evidence="9 16" id="KW-0256">Endoplasmic reticulum</keyword>
<dbReference type="GO" id="GO:0046872">
    <property type="term" value="F:metal ion binding"/>
    <property type="evidence" value="ECO:0007669"/>
    <property type="project" value="UniProtKB-KW"/>
</dbReference>
<dbReference type="Pfam" id="PF00650">
    <property type="entry name" value="CRAL_TRIO"/>
    <property type="match status" value="1"/>
</dbReference>
<dbReference type="SUPFAM" id="SSF52087">
    <property type="entry name" value="CRAL/TRIO domain"/>
    <property type="match status" value="1"/>
</dbReference>
<dbReference type="EMBL" id="ML993904">
    <property type="protein sequence ID" value="KAF2203410.1"/>
    <property type="molecule type" value="Genomic_DNA"/>
</dbReference>
<evidence type="ECO:0000256" key="2">
    <source>
        <dbReference type="ARBA" id="ARBA00004406"/>
    </source>
</evidence>
<keyword evidence="7" id="KW-0349">Heme</keyword>
<evidence type="ECO:0000256" key="4">
    <source>
        <dbReference type="ARBA" id="ARBA00018320"/>
    </source>
</evidence>
<evidence type="ECO:0000256" key="1">
    <source>
        <dbReference type="ARBA" id="ARBA00001970"/>
    </source>
</evidence>
<proteinExistence type="inferred from homology"/>
<dbReference type="CDD" id="cd00170">
    <property type="entry name" value="SEC14"/>
    <property type="match status" value="1"/>
</dbReference>
<keyword evidence="11" id="KW-0408">Iron</keyword>
<evidence type="ECO:0000256" key="8">
    <source>
        <dbReference type="ARBA" id="ARBA00022723"/>
    </source>
</evidence>
<dbReference type="FunFam" id="3.40.525.10:FF:000018">
    <property type="entry name" value="Phosphatidylinositol transfer protein SFH5"/>
    <property type="match status" value="1"/>
</dbReference>
<dbReference type="PANTHER" id="PTHR47669:SF1">
    <property type="entry name" value="PHOSPHATIDYLINOSITOL TRANSFER PROTEIN SFH5"/>
    <property type="match status" value="1"/>
</dbReference>
<evidence type="ECO:0000256" key="15">
    <source>
        <dbReference type="ARBA" id="ARBA00024180"/>
    </source>
</evidence>
<evidence type="ECO:0000256" key="10">
    <source>
        <dbReference type="ARBA" id="ARBA00022848"/>
    </source>
</evidence>
<evidence type="ECO:0000259" key="18">
    <source>
        <dbReference type="PROSITE" id="PS50191"/>
    </source>
</evidence>
<keyword evidence="12 16" id="KW-0445">Lipid transport</keyword>
<evidence type="ECO:0000256" key="5">
    <source>
        <dbReference type="ARBA" id="ARBA00022448"/>
    </source>
</evidence>
<evidence type="ECO:0000313" key="19">
    <source>
        <dbReference type="EMBL" id="KAF2203410.1"/>
    </source>
</evidence>
<dbReference type="AlphaFoldDB" id="A0A9P4JQP3"/>
<comment type="similarity">
    <text evidence="3 16">Belongs to the SFH5 family.</text>
</comment>
<dbReference type="GO" id="GO:0005886">
    <property type="term" value="C:plasma membrane"/>
    <property type="evidence" value="ECO:0007669"/>
    <property type="project" value="TreeGrafter"/>
</dbReference>
<dbReference type="GO" id="GO:0032541">
    <property type="term" value="C:cortical endoplasmic reticulum"/>
    <property type="evidence" value="ECO:0007669"/>
    <property type="project" value="TreeGrafter"/>
</dbReference>
<dbReference type="GO" id="GO:0043001">
    <property type="term" value="P:Golgi to plasma membrane protein transport"/>
    <property type="evidence" value="ECO:0007669"/>
    <property type="project" value="TreeGrafter"/>
</dbReference>
<reference evidence="19" key="1">
    <citation type="journal article" date="2020" name="Stud. Mycol.">
        <title>101 Dothideomycetes genomes: a test case for predicting lifestyles and emergence of pathogens.</title>
        <authorList>
            <person name="Haridas S."/>
            <person name="Albert R."/>
            <person name="Binder M."/>
            <person name="Bloem J."/>
            <person name="Labutti K."/>
            <person name="Salamov A."/>
            <person name="Andreopoulos B."/>
            <person name="Baker S."/>
            <person name="Barry K."/>
            <person name="Bills G."/>
            <person name="Bluhm B."/>
            <person name="Cannon C."/>
            <person name="Castanera R."/>
            <person name="Culley D."/>
            <person name="Daum C."/>
            <person name="Ezra D."/>
            <person name="Gonzalez J."/>
            <person name="Henrissat B."/>
            <person name="Kuo A."/>
            <person name="Liang C."/>
            <person name="Lipzen A."/>
            <person name="Lutzoni F."/>
            <person name="Magnuson J."/>
            <person name="Mondo S."/>
            <person name="Nolan M."/>
            <person name="Ohm R."/>
            <person name="Pangilinan J."/>
            <person name="Park H.-J."/>
            <person name="Ramirez L."/>
            <person name="Alfaro M."/>
            <person name="Sun H."/>
            <person name="Tritt A."/>
            <person name="Yoshinaga Y."/>
            <person name="Zwiers L.-H."/>
            <person name="Turgeon B."/>
            <person name="Goodwin S."/>
            <person name="Spatafora J."/>
            <person name="Crous P."/>
            <person name="Grigoriev I."/>
        </authorList>
    </citation>
    <scope>NUCLEOTIDE SEQUENCE</scope>
    <source>
        <strain evidence="19">ATCC 74209</strain>
    </source>
</reference>
<comment type="subcellular location">
    <subcellularLocation>
        <location evidence="16">Cytoplasm</location>
    </subcellularLocation>
    <subcellularLocation>
        <location evidence="2 16">Endoplasmic reticulum membrane</location>
        <topology evidence="2 16">Peripheral membrane protein</topology>
    </subcellularLocation>
    <subcellularLocation>
        <location evidence="16">Microsome membrane</location>
        <topology evidence="16">Peripheral membrane protein</topology>
    </subcellularLocation>
</comment>
<keyword evidence="8" id="KW-0479">Metal-binding</keyword>
<dbReference type="Proteomes" id="UP000799536">
    <property type="component" value="Unassembled WGS sequence"/>
</dbReference>
<accession>A0A9P4JQP3</accession>
<comment type="catalytic activity">
    <reaction evidence="14">
        <text>a 1,2-diacyl-sn-glycero-3-phospho-(1D-myo-inositol)(in) = a 1,2-diacyl-sn-glycero-3-phospho-(1D-myo-inositol)(out)</text>
        <dbReference type="Rhea" id="RHEA:38691"/>
        <dbReference type="ChEBI" id="CHEBI:57880"/>
    </reaction>
    <physiologicalReaction direction="left-to-right" evidence="14">
        <dbReference type="Rhea" id="RHEA:38692"/>
    </physiologicalReaction>
</comment>
<evidence type="ECO:0000256" key="12">
    <source>
        <dbReference type="ARBA" id="ARBA00023055"/>
    </source>
</evidence>
<dbReference type="PANTHER" id="PTHR47669">
    <property type="entry name" value="PHOSPHATIDYLINOSITOL TRANSFER PROTEIN SFH5"/>
    <property type="match status" value="1"/>
</dbReference>
<name>A0A9P4JQP3_9PLEO</name>
<dbReference type="SMART" id="SM00516">
    <property type="entry name" value="SEC14"/>
    <property type="match status" value="1"/>
</dbReference>
<dbReference type="PROSITE" id="PS50191">
    <property type="entry name" value="CRAL_TRIO"/>
    <property type="match status" value="1"/>
</dbReference>
<keyword evidence="13 16" id="KW-0472">Membrane</keyword>
<evidence type="ECO:0000256" key="17">
    <source>
        <dbReference type="SAM" id="MobiDB-lite"/>
    </source>
</evidence>
<dbReference type="InterPro" id="IPR036273">
    <property type="entry name" value="CRAL/TRIO_N_dom_sf"/>
</dbReference>
<feature type="region of interest" description="Disordered" evidence="17">
    <location>
        <begin position="1"/>
        <end position="71"/>
    </location>
</feature>
<comment type="function">
    <text evidence="15">Non-classical phosphatidylinositol (PtdIns) transfer protein (PITP), which exhibits PtdIns-binding/transfer activity in the absence of detectable PtdCho-binding/transfer activity. Regulates PtdIns(4,5)P2 homeostasis at the plasma membrane. Heme-binding protein that may play a role in organic oxidant-induced stress responses.</text>
</comment>
<evidence type="ECO:0000256" key="7">
    <source>
        <dbReference type="ARBA" id="ARBA00022617"/>
    </source>
</evidence>
<keyword evidence="20" id="KW-1185">Reference proteome</keyword>
<sequence>MAATEGTAPILTSDSPLVPAPAPGLAEKLQEAEAATKPPSDDLVEQEKKPEAAPAVNLPSSEATVTDQKPEEIKKEEIRSLGPTWPELSSDHPLSKFYSQITDITTSASHDEVYGIKLSPSNEFQTKLILQKFLRANADEVEKAKQQLLDTLKWRKEFNPIAAMDEKFSKERFTGLGYIMKLDDVPESTNKSDIVTFNIYGAVKDNKATFGDLEGFLRWRVGIMERSVHKLGLANATQPIPDFGKGPDPYQGFQVHDYKNVSFLRMDPHTKAASKKTIEILGKYYPETLSRKFFVNVPVIMGWVFAAMKFVVAKETVKKFTVLSYGEQLATELGSGVPKEYGGSAGELGDIGEGMKMSD</sequence>
<evidence type="ECO:0000256" key="13">
    <source>
        <dbReference type="ARBA" id="ARBA00023136"/>
    </source>
</evidence>
<keyword evidence="6 16" id="KW-0963">Cytoplasm</keyword>
<dbReference type="SUPFAM" id="SSF46938">
    <property type="entry name" value="CRAL/TRIO N-terminal domain"/>
    <property type="match status" value="1"/>
</dbReference>
<dbReference type="OrthoDB" id="75724at2759"/>
<comment type="caution">
    <text evidence="19">The sequence shown here is derived from an EMBL/GenBank/DDBJ whole genome shotgun (WGS) entry which is preliminary data.</text>
</comment>
<dbReference type="GO" id="GO:0005789">
    <property type="term" value="C:endoplasmic reticulum membrane"/>
    <property type="evidence" value="ECO:0007669"/>
    <property type="project" value="UniProtKB-SubCell"/>
</dbReference>
<evidence type="ECO:0000256" key="9">
    <source>
        <dbReference type="ARBA" id="ARBA00022824"/>
    </source>
</evidence>
<dbReference type="InterPro" id="IPR036865">
    <property type="entry name" value="CRAL-TRIO_dom_sf"/>
</dbReference>
<evidence type="ECO:0000256" key="6">
    <source>
        <dbReference type="ARBA" id="ARBA00022490"/>
    </source>
</evidence>
<dbReference type="InterPro" id="IPR042938">
    <property type="entry name" value="Sfh5"/>
</dbReference>
<feature type="domain" description="CRAL-TRIO" evidence="18">
    <location>
        <begin position="216"/>
        <end position="349"/>
    </location>
</feature>
<dbReference type="GO" id="GO:0008526">
    <property type="term" value="F:phosphatidylinositol transfer activity"/>
    <property type="evidence" value="ECO:0007669"/>
    <property type="project" value="UniProtKB-UniRule"/>
</dbReference>
<evidence type="ECO:0000256" key="3">
    <source>
        <dbReference type="ARBA" id="ARBA00006667"/>
    </source>
</evidence>
<comment type="cofactor">
    <cofactor evidence="1">
        <name>heme b</name>
        <dbReference type="ChEBI" id="CHEBI:60344"/>
    </cofactor>
</comment>
<evidence type="ECO:0000256" key="14">
    <source>
        <dbReference type="ARBA" id="ARBA00024146"/>
    </source>
</evidence>